<dbReference type="PANTHER" id="PTHR43744">
    <property type="entry name" value="ABC TRANSPORTER PERMEASE PROTEIN MG189-RELATED-RELATED"/>
    <property type="match status" value="1"/>
</dbReference>
<dbReference type="InterPro" id="IPR035906">
    <property type="entry name" value="MetI-like_sf"/>
</dbReference>
<feature type="transmembrane region" description="Helical" evidence="8">
    <location>
        <begin position="109"/>
        <end position="130"/>
    </location>
</feature>
<keyword evidence="6 8" id="KW-1133">Transmembrane helix</keyword>
<dbReference type="GO" id="GO:0005886">
    <property type="term" value="C:plasma membrane"/>
    <property type="evidence" value="ECO:0007669"/>
    <property type="project" value="UniProtKB-SubCell"/>
</dbReference>
<dbReference type="InterPro" id="IPR000515">
    <property type="entry name" value="MetI-like"/>
</dbReference>
<evidence type="ECO:0000256" key="4">
    <source>
        <dbReference type="ARBA" id="ARBA00022475"/>
    </source>
</evidence>
<feature type="transmembrane region" description="Helical" evidence="8">
    <location>
        <begin position="74"/>
        <end position="100"/>
    </location>
</feature>
<feature type="transmembrane region" description="Helical" evidence="8">
    <location>
        <begin position="253"/>
        <end position="272"/>
    </location>
</feature>
<evidence type="ECO:0000259" key="9">
    <source>
        <dbReference type="PROSITE" id="PS50928"/>
    </source>
</evidence>
<comment type="similarity">
    <text evidence="8">Belongs to the binding-protein-dependent transport system permease family.</text>
</comment>
<dbReference type="AlphaFoldDB" id="A0A1N6SKK8"/>
<evidence type="ECO:0000313" key="10">
    <source>
        <dbReference type="EMBL" id="SIQ41621.1"/>
    </source>
</evidence>
<proteinExistence type="inferred from homology"/>
<name>A0A1N6SKK8_9SPIO</name>
<keyword evidence="3 8" id="KW-0813">Transport</keyword>
<comment type="subcellular location">
    <subcellularLocation>
        <location evidence="1 8">Cell membrane</location>
        <topology evidence="1 8">Multi-pass membrane protein</topology>
    </subcellularLocation>
</comment>
<dbReference type="STRING" id="159291.SAMN05920897_108123"/>
<organism evidence="10 11">
    <name type="scientific">Alkalispirochaeta americana</name>
    <dbReference type="NCBI Taxonomy" id="159291"/>
    <lineage>
        <taxon>Bacteria</taxon>
        <taxon>Pseudomonadati</taxon>
        <taxon>Spirochaetota</taxon>
        <taxon>Spirochaetia</taxon>
        <taxon>Spirochaetales</taxon>
        <taxon>Spirochaetaceae</taxon>
        <taxon>Alkalispirochaeta</taxon>
    </lineage>
</organism>
<dbReference type="CDD" id="cd06261">
    <property type="entry name" value="TM_PBP2"/>
    <property type="match status" value="1"/>
</dbReference>
<keyword evidence="7 8" id="KW-0472">Membrane</keyword>
<dbReference type="Proteomes" id="UP000186400">
    <property type="component" value="Unassembled WGS sequence"/>
</dbReference>
<keyword evidence="11" id="KW-1185">Reference proteome</keyword>
<evidence type="ECO:0000256" key="2">
    <source>
        <dbReference type="ARBA" id="ARBA00020515"/>
    </source>
</evidence>
<dbReference type="GO" id="GO:0055085">
    <property type="term" value="P:transmembrane transport"/>
    <property type="evidence" value="ECO:0007669"/>
    <property type="project" value="InterPro"/>
</dbReference>
<accession>A0A1N6SKK8</accession>
<feature type="domain" description="ABC transmembrane type-1" evidence="9">
    <location>
        <begin position="74"/>
        <end position="272"/>
    </location>
</feature>
<gene>
    <name evidence="10" type="ORF">SAMN05920897_108123</name>
</gene>
<dbReference type="PANTHER" id="PTHR43744:SF8">
    <property type="entry name" value="SN-GLYCEROL-3-PHOSPHATE TRANSPORT SYSTEM PERMEASE PROTEIN UGPE"/>
    <property type="match status" value="1"/>
</dbReference>
<protein>
    <recommendedName>
        <fullName evidence="2">sn-glycerol-3-phosphate transport system permease protein UgpE</fullName>
    </recommendedName>
</protein>
<evidence type="ECO:0000313" key="11">
    <source>
        <dbReference type="Proteomes" id="UP000186400"/>
    </source>
</evidence>
<sequence length="286" mass="32405">MSRYTRKRQILFETLMGLLLILFLYPFAIVLINSAKDSFSATQFPLALPNNWGQLFINMRTIWTSPSVRYSSSFFSSVVITLSSLLAVTIFPAMAGWVLVRTKTRLSQIIFFTFVAAMVIPFQIVMFPLVSWFRLVFEVTGFRLLRSYQGIILSYLGFGLSLSVFMYHGFIKGIPLELEEAAIIDGCRLPEVFGRIIFPLLTPLHATIAILHGLWIWNDFLLPLLILGRGNRLQTLPLAVANYAGAFVKQWDLILTAILMAMLPALVFFFFAQKKIIRGMISGSIK</sequence>
<evidence type="ECO:0000256" key="6">
    <source>
        <dbReference type="ARBA" id="ARBA00022989"/>
    </source>
</evidence>
<keyword evidence="5 8" id="KW-0812">Transmembrane</keyword>
<feature type="transmembrane region" description="Helical" evidence="8">
    <location>
        <begin position="192"/>
        <end position="217"/>
    </location>
</feature>
<evidence type="ECO:0000256" key="3">
    <source>
        <dbReference type="ARBA" id="ARBA00022448"/>
    </source>
</evidence>
<dbReference type="SUPFAM" id="SSF161098">
    <property type="entry name" value="MetI-like"/>
    <property type="match status" value="1"/>
</dbReference>
<feature type="transmembrane region" description="Helical" evidence="8">
    <location>
        <begin position="12"/>
        <end position="32"/>
    </location>
</feature>
<reference evidence="10 11" key="1">
    <citation type="submission" date="2017-01" db="EMBL/GenBank/DDBJ databases">
        <authorList>
            <person name="Mah S.A."/>
            <person name="Swanson W.J."/>
            <person name="Moy G.W."/>
            <person name="Vacquier V.D."/>
        </authorList>
    </citation>
    <scope>NUCLEOTIDE SEQUENCE [LARGE SCALE GENOMIC DNA]</scope>
    <source>
        <strain evidence="10 11">ASpG1</strain>
    </source>
</reference>
<dbReference type="EMBL" id="FTMS01000008">
    <property type="protein sequence ID" value="SIQ41621.1"/>
    <property type="molecule type" value="Genomic_DNA"/>
</dbReference>
<feature type="transmembrane region" description="Helical" evidence="8">
    <location>
        <begin position="150"/>
        <end position="171"/>
    </location>
</feature>
<dbReference type="PROSITE" id="PS50928">
    <property type="entry name" value="ABC_TM1"/>
    <property type="match status" value="1"/>
</dbReference>
<dbReference type="Pfam" id="PF00528">
    <property type="entry name" value="BPD_transp_1"/>
    <property type="match status" value="1"/>
</dbReference>
<dbReference type="Gene3D" id="1.10.3720.10">
    <property type="entry name" value="MetI-like"/>
    <property type="match status" value="1"/>
</dbReference>
<keyword evidence="4" id="KW-1003">Cell membrane</keyword>
<dbReference type="OrthoDB" id="156617at2"/>
<evidence type="ECO:0000256" key="5">
    <source>
        <dbReference type="ARBA" id="ARBA00022692"/>
    </source>
</evidence>
<evidence type="ECO:0000256" key="1">
    <source>
        <dbReference type="ARBA" id="ARBA00004651"/>
    </source>
</evidence>
<evidence type="ECO:0000256" key="7">
    <source>
        <dbReference type="ARBA" id="ARBA00023136"/>
    </source>
</evidence>
<dbReference type="RefSeq" id="WP_076488682.1">
    <property type="nucleotide sequence ID" value="NZ_FTMS01000008.1"/>
</dbReference>
<evidence type="ECO:0000256" key="8">
    <source>
        <dbReference type="RuleBase" id="RU363032"/>
    </source>
</evidence>